<dbReference type="InterPro" id="IPR007263">
    <property type="entry name" value="DCC1-like"/>
</dbReference>
<dbReference type="RefSeq" id="WP_135431585.1">
    <property type="nucleotide sequence ID" value="NZ_RPEM01000007.1"/>
</dbReference>
<dbReference type="Pfam" id="PF04134">
    <property type="entry name" value="DCC1-like"/>
    <property type="match status" value="1"/>
</dbReference>
<keyword evidence="2" id="KW-1185">Reference proteome</keyword>
<protein>
    <submittedName>
        <fullName evidence="1">DUF393 domain-containing protein</fullName>
    </submittedName>
</protein>
<accession>A0ABY2KPB7</accession>
<evidence type="ECO:0000313" key="1">
    <source>
        <dbReference type="EMBL" id="TGD42967.1"/>
    </source>
</evidence>
<reference evidence="1 2" key="1">
    <citation type="submission" date="2018-11" db="EMBL/GenBank/DDBJ databases">
        <title>Tabrizicola sp. isolated from sediment of alpine lake.</title>
        <authorList>
            <person name="Liu Z."/>
        </authorList>
    </citation>
    <scope>NUCLEOTIDE SEQUENCE [LARGE SCALE GENOMIC DNA]</scope>
    <source>
        <strain evidence="1 2">DRYC-M-16</strain>
    </source>
</reference>
<sequence>MNDQTRVLYNQTCPICRAEITAYQRRALRDGLPIRFDTMDHAADWGLTPDQAARRLHVWHQGQVLSGLAAFRALWAQMPHLRWLARLTGLPGVHWVADRTYDHILAPLLYRAHLRRHH</sequence>
<organism evidence="1 2">
    <name type="scientific">Pseudotabrizicola sediminis</name>
    <dbReference type="NCBI Taxonomy" id="2486418"/>
    <lineage>
        <taxon>Bacteria</taxon>
        <taxon>Pseudomonadati</taxon>
        <taxon>Pseudomonadota</taxon>
        <taxon>Alphaproteobacteria</taxon>
        <taxon>Rhodobacterales</taxon>
        <taxon>Paracoccaceae</taxon>
        <taxon>Pseudotabrizicola</taxon>
    </lineage>
</organism>
<comment type="caution">
    <text evidence="1">The sequence shown here is derived from an EMBL/GenBank/DDBJ whole genome shotgun (WGS) entry which is preliminary data.</text>
</comment>
<proteinExistence type="predicted"/>
<name>A0ABY2KPB7_9RHOB</name>
<dbReference type="EMBL" id="RPEM01000007">
    <property type="protein sequence ID" value="TGD42967.1"/>
    <property type="molecule type" value="Genomic_DNA"/>
</dbReference>
<gene>
    <name evidence="1" type="ORF">EEB11_11900</name>
</gene>
<evidence type="ECO:0000313" key="2">
    <source>
        <dbReference type="Proteomes" id="UP000297741"/>
    </source>
</evidence>
<dbReference type="Proteomes" id="UP000297741">
    <property type="component" value="Unassembled WGS sequence"/>
</dbReference>